<protein>
    <recommendedName>
        <fullName evidence="3">Methyl-accepting chemotaxis protein</fullName>
    </recommendedName>
</protein>
<keyword evidence="2" id="KW-1185">Reference proteome</keyword>
<dbReference type="Proteomes" id="UP000449678">
    <property type="component" value="Unassembled WGS sequence"/>
</dbReference>
<dbReference type="RefSeq" id="WP_160992444.1">
    <property type="nucleotide sequence ID" value="NZ_WWCO01000022.1"/>
</dbReference>
<evidence type="ECO:0000313" key="2">
    <source>
        <dbReference type="Proteomes" id="UP000449678"/>
    </source>
</evidence>
<dbReference type="EMBL" id="WWCO01000022">
    <property type="protein sequence ID" value="MYM37099.1"/>
    <property type="molecule type" value="Genomic_DNA"/>
</dbReference>
<evidence type="ECO:0000313" key="1">
    <source>
        <dbReference type="EMBL" id="MYM37099.1"/>
    </source>
</evidence>
<organism evidence="1 2">
    <name type="scientific">Duganella lactea</name>
    <dbReference type="NCBI Taxonomy" id="2692173"/>
    <lineage>
        <taxon>Bacteria</taxon>
        <taxon>Pseudomonadati</taxon>
        <taxon>Pseudomonadota</taxon>
        <taxon>Betaproteobacteria</taxon>
        <taxon>Burkholderiales</taxon>
        <taxon>Oxalobacteraceae</taxon>
        <taxon>Telluria group</taxon>
        <taxon>Duganella</taxon>
    </lineage>
</organism>
<name>A0ABW9VBU7_9BURK</name>
<gene>
    <name evidence="1" type="ORF">GTP38_22495</name>
</gene>
<dbReference type="Gene3D" id="1.10.287.950">
    <property type="entry name" value="Methyl-accepting chemotaxis protein"/>
    <property type="match status" value="1"/>
</dbReference>
<sequence>MAVVGAQVRTLASRPAAASQDIKILIGASIPRVADISSEINTAAEAMQAQASGLSEMMSVFKLAPSASAPRTYPVALQ</sequence>
<comment type="caution">
    <text evidence="1">The sequence shown here is derived from an EMBL/GenBank/DDBJ whole genome shotgun (WGS) entry which is preliminary data.</text>
</comment>
<proteinExistence type="predicted"/>
<dbReference type="SUPFAM" id="SSF58104">
    <property type="entry name" value="Methyl-accepting chemotaxis protein (MCP) signaling domain"/>
    <property type="match status" value="1"/>
</dbReference>
<reference evidence="1 2" key="1">
    <citation type="submission" date="2019-12" db="EMBL/GenBank/DDBJ databases">
        <title>Novel species isolated from a subtropical stream in China.</title>
        <authorList>
            <person name="Lu H."/>
        </authorList>
    </citation>
    <scope>NUCLEOTIDE SEQUENCE [LARGE SCALE GENOMIC DNA]</scope>
    <source>
        <strain evidence="1 2">FT94W</strain>
    </source>
</reference>
<accession>A0ABW9VBU7</accession>
<evidence type="ECO:0008006" key="3">
    <source>
        <dbReference type="Google" id="ProtNLM"/>
    </source>
</evidence>